<feature type="transmembrane region" description="Helical" evidence="7">
    <location>
        <begin position="181"/>
        <end position="205"/>
    </location>
</feature>
<reference evidence="8" key="1">
    <citation type="submission" date="2021-06" db="EMBL/GenBank/DDBJ databases">
        <title>Elioraea tepida, sp. nov., a moderately thermophilic aerobic anoxygenic phototrophic bacterium isolated from an alkaline siliceous hot spring mat community in Yellowstone National Park, WY, USA.</title>
        <authorList>
            <person name="Saini M.K."/>
            <person name="Yoshida S."/>
            <person name="Sebastian A."/>
            <person name="Hirose S."/>
            <person name="Hara E."/>
            <person name="Tamaki H."/>
            <person name="Soulier N.T."/>
            <person name="Albert I."/>
            <person name="Hanada S."/>
            <person name="Bryant D.A."/>
            <person name="Tank M."/>
        </authorList>
    </citation>
    <scope>NUCLEOTIDE SEQUENCE</scope>
    <source>
        <strain evidence="8">MS-P2</strain>
    </source>
</reference>
<evidence type="ECO:0000256" key="3">
    <source>
        <dbReference type="ARBA" id="ARBA00022475"/>
    </source>
</evidence>
<evidence type="ECO:0000256" key="4">
    <source>
        <dbReference type="ARBA" id="ARBA00022692"/>
    </source>
</evidence>
<feature type="transmembrane region" description="Helical" evidence="7">
    <location>
        <begin position="72"/>
        <end position="90"/>
    </location>
</feature>
<dbReference type="AlphaFoldDB" id="A0A975YKE8"/>
<feature type="transmembrane region" description="Helical" evidence="7">
    <location>
        <begin position="12"/>
        <end position="35"/>
    </location>
</feature>
<dbReference type="Proteomes" id="UP000694001">
    <property type="component" value="Chromosome"/>
</dbReference>
<proteinExistence type="inferred from homology"/>
<evidence type="ECO:0000313" key="9">
    <source>
        <dbReference type="Proteomes" id="UP000694001"/>
    </source>
</evidence>
<gene>
    <name evidence="8" type="ORF">KO353_03975</name>
</gene>
<evidence type="ECO:0000256" key="7">
    <source>
        <dbReference type="SAM" id="Phobius"/>
    </source>
</evidence>
<dbReference type="PANTHER" id="PTHR30065">
    <property type="entry name" value="FLAGELLAR BIOSYNTHETIC PROTEIN FLIR"/>
    <property type="match status" value="1"/>
</dbReference>
<keyword evidence="9" id="KW-1185">Reference proteome</keyword>
<feature type="transmembrane region" description="Helical" evidence="7">
    <location>
        <begin position="97"/>
        <end position="118"/>
    </location>
</feature>
<evidence type="ECO:0000256" key="2">
    <source>
        <dbReference type="ARBA" id="ARBA00009772"/>
    </source>
</evidence>
<feature type="transmembrane region" description="Helical" evidence="7">
    <location>
        <begin position="124"/>
        <end position="144"/>
    </location>
</feature>
<feature type="transmembrane region" description="Helical" evidence="7">
    <location>
        <begin position="42"/>
        <end position="60"/>
    </location>
</feature>
<keyword evidence="6 7" id="KW-0472">Membrane</keyword>
<comment type="similarity">
    <text evidence="2">Belongs to the FliR/MopE/SpaR family.</text>
</comment>
<keyword evidence="8" id="KW-0969">Cilium</keyword>
<feature type="transmembrane region" description="Helical" evidence="7">
    <location>
        <begin position="151"/>
        <end position="169"/>
    </location>
</feature>
<dbReference type="PANTHER" id="PTHR30065:SF8">
    <property type="entry name" value="FLAGELLAR BIOSYNTHETIC PROTEIN FLIR"/>
    <property type="match status" value="1"/>
</dbReference>
<protein>
    <submittedName>
        <fullName evidence="8">Flagellar biosynthetic protein FliR</fullName>
    </submittedName>
</protein>
<dbReference type="EMBL" id="CP076448">
    <property type="protein sequence ID" value="QXM25402.1"/>
    <property type="molecule type" value="Genomic_DNA"/>
</dbReference>
<evidence type="ECO:0000256" key="5">
    <source>
        <dbReference type="ARBA" id="ARBA00022989"/>
    </source>
</evidence>
<organism evidence="8 9">
    <name type="scientific">Elioraea tepida</name>
    <dbReference type="NCBI Taxonomy" id="2843330"/>
    <lineage>
        <taxon>Bacteria</taxon>
        <taxon>Pseudomonadati</taxon>
        <taxon>Pseudomonadota</taxon>
        <taxon>Alphaproteobacteria</taxon>
        <taxon>Acetobacterales</taxon>
        <taxon>Elioraeaceae</taxon>
        <taxon>Elioraea</taxon>
    </lineage>
</organism>
<evidence type="ECO:0000313" key="8">
    <source>
        <dbReference type="EMBL" id="QXM25402.1"/>
    </source>
</evidence>
<sequence>MLDPAELPGLLPAWTFGFLLVVCRIGAAVLALPAFGEAEVPVTVKAAIALAFAAIVWPAVSSGLPPPPADAARAMLLVVTECLIGLWIGLLARIIVLALPVAAQFVGFLLGLSSAVLFDPAFGATGTALARLLGLGAIVTLFATGLHALPLAALAGSYAVLPAGAVFPAEAAAEAAVRAAAASFGLGFQLAGPFVLAAIVFQLALGVMSRIVPQMQVYFVAMPAQIIGGLALMALLAGALLGAWAEVVREHFTGLPGL</sequence>
<dbReference type="Pfam" id="PF01311">
    <property type="entry name" value="Bac_export_1"/>
    <property type="match status" value="1"/>
</dbReference>
<keyword evidence="3" id="KW-1003">Cell membrane</keyword>
<name>A0A975YKE8_9PROT</name>
<dbReference type="KEGG" id="elio:KO353_03975"/>
<comment type="subcellular location">
    <subcellularLocation>
        <location evidence="1">Cell membrane</location>
        <topology evidence="1">Multi-pass membrane protein</topology>
    </subcellularLocation>
</comment>
<keyword evidence="5 7" id="KW-1133">Transmembrane helix</keyword>
<feature type="transmembrane region" description="Helical" evidence="7">
    <location>
        <begin position="217"/>
        <end position="245"/>
    </location>
</feature>
<keyword evidence="4 7" id="KW-0812">Transmembrane</keyword>
<dbReference type="RefSeq" id="WP_218286458.1">
    <property type="nucleotide sequence ID" value="NZ_CP076448.1"/>
</dbReference>
<evidence type="ECO:0000256" key="6">
    <source>
        <dbReference type="ARBA" id="ARBA00023136"/>
    </source>
</evidence>
<dbReference type="GO" id="GO:0006605">
    <property type="term" value="P:protein targeting"/>
    <property type="evidence" value="ECO:0007669"/>
    <property type="project" value="InterPro"/>
</dbReference>
<dbReference type="InterPro" id="IPR002010">
    <property type="entry name" value="T3SS_IM_R"/>
</dbReference>
<keyword evidence="8" id="KW-0282">Flagellum</keyword>
<accession>A0A975YKE8</accession>
<keyword evidence="8" id="KW-0966">Cell projection</keyword>
<dbReference type="GO" id="GO:0005886">
    <property type="term" value="C:plasma membrane"/>
    <property type="evidence" value="ECO:0007669"/>
    <property type="project" value="UniProtKB-SubCell"/>
</dbReference>
<evidence type="ECO:0000256" key="1">
    <source>
        <dbReference type="ARBA" id="ARBA00004651"/>
    </source>
</evidence>